<dbReference type="Pfam" id="PF13245">
    <property type="entry name" value="AAA_19"/>
    <property type="match status" value="1"/>
</dbReference>
<evidence type="ECO:0000256" key="4">
    <source>
        <dbReference type="ARBA" id="ARBA00022840"/>
    </source>
</evidence>
<evidence type="ECO:0000256" key="2">
    <source>
        <dbReference type="ARBA" id="ARBA00022801"/>
    </source>
</evidence>
<dbReference type="EMBL" id="CP032549">
    <property type="protein sequence ID" value="QIV85740.1"/>
    <property type="molecule type" value="Genomic_DNA"/>
</dbReference>
<reference evidence="7 8" key="1">
    <citation type="submission" date="2018-09" db="EMBL/GenBank/DDBJ databases">
        <title>Glutamicibacter mishrai S5-52T (LMG 29155T = KCTC 39846T).</title>
        <authorList>
            <person name="Das S.K."/>
        </authorList>
    </citation>
    <scope>NUCLEOTIDE SEQUENCE [LARGE SCALE GENOMIC DNA]</scope>
    <source>
        <strain evidence="7 8">S5-52</strain>
    </source>
</reference>
<dbReference type="NCBIfam" id="NF041254">
    <property type="entry name" value="motor_HelR"/>
    <property type="match status" value="1"/>
</dbReference>
<evidence type="ECO:0000256" key="1">
    <source>
        <dbReference type="ARBA" id="ARBA00022741"/>
    </source>
</evidence>
<keyword evidence="1 5" id="KW-0547">Nucleotide-binding</keyword>
<dbReference type="GO" id="GO:0000725">
    <property type="term" value="P:recombinational repair"/>
    <property type="evidence" value="ECO:0007669"/>
    <property type="project" value="TreeGrafter"/>
</dbReference>
<keyword evidence="8" id="KW-1185">Reference proteome</keyword>
<dbReference type="InterPro" id="IPR000212">
    <property type="entry name" value="DNA_helicase_UvrD/REP"/>
</dbReference>
<keyword evidence="3 5" id="KW-0347">Helicase</keyword>
<evidence type="ECO:0000259" key="6">
    <source>
        <dbReference type="PROSITE" id="PS51198"/>
    </source>
</evidence>
<dbReference type="AlphaFoldDB" id="A0A6H0SF15"/>
<dbReference type="GO" id="GO:0005829">
    <property type="term" value="C:cytosol"/>
    <property type="evidence" value="ECO:0007669"/>
    <property type="project" value="TreeGrafter"/>
</dbReference>
<name>A0A6H0SF15_9MICC</name>
<dbReference type="PROSITE" id="PS51198">
    <property type="entry name" value="UVRD_HELICASE_ATP_BIND"/>
    <property type="match status" value="1"/>
</dbReference>
<dbReference type="InterPro" id="IPR014016">
    <property type="entry name" value="UvrD-like_ATP-bd"/>
</dbReference>
<dbReference type="GO" id="GO:0016787">
    <property type="term" value="F:hydrolase activity"/>
    <property type="evidence" value="ECO:0007669"/>
    <property type="project" value="UniProtKB-UniRule"/>
</dbReference>
<keyword evidence="2 5" id="KW-0378">Hydrolase</keyword>
<dbReference type="GO" id="GO:0043138">
    <property type="term" value="F:3'-5' DNA helicase activity"/>
    <property type="evidence" value="ECO:0007669"/>
    <property type="project" value="TreeGrafter"/>
</dbReference>
<dbReference type="PANTHER" id="PTHR11070:SF45">
    <property type="entry name" value="DNA 3'-5' HELICASE"/>
    <property type="match status" value="1"/>
</dbReference>
<evidence type="ECO:0000313" key="7">
    <source>
        <dbReference type="EMBL" id="QIV85740.1"/>
    </source>
</evidence>
<dbReference type="SUPFAM" id="SSF52540">
    <property type="entry name" value="P-loop containing nucleoside triphosphate hydrolases"/>
    <property type="match status" value="1"/>
</dbReference>
<dbReference type="PANTHER" id="PTHR11070">
    <property type="entry name" value="UVRD / RECB / PCRA DNA HELICASE FAMILY MEMBER"/>
    <property type="match status" value="1"/>
</dbReference>
<feature type="domain" description="UvrD-like helicase ATP-binding" evidence="6">
    <location>
        <begin position="193"/>
        <end position="595"/>
    </location>
</feature>
<accession>A0A6H0SF15</accession>
<gene>
    <name evidence="7" type="ORF">D3791_00550</name>
</gene>
<organism evidence="7 8">
    <name type="scientific">Glutamicibacter mishrai</name>
    <dbReference type="NCBI Taxonomy" id="1775880"/>
    <lineage>
        <taxon>Bacteria</taxon>
        <taxon>Bacillati</taxon>
        <taxon>Actinomycetota</taxon>
        <taxon>Actinomycetes</taxon>
        <taxon>Micrococcales</taxon>
        <taxon>Micrococcaceae</taxon>
        <taxon>Glutamicibacter</taxon>
    </lineage>
</organism>
<evidence type="ECO:0000313" key="8">
    <source>
        <dbReference type="Proteomes" id="UP000502331"/>
    </source>
</evidence>
<sequence>MSNANYFATEQENPPPETTADIAQDQQRLREIAARVEQLRSETLERIASRGRDHAGILQQSLERDVELNEMAARLRQLDRMGPSACLGFMENASTGERHYIGRIGLSDDQGKQLMLDWRAPAAEPFFAATHENSYGLVLRRRYRWRRQLITDYWDEVFDSSLLASHARLDDHSSFLASLGSKRSPKMQDVLSTIQTDQDAIIRSSSQGALVVDGGPGTGKTVVALHRAAYLLYADPRLRSQGGRVLVVSPHEAYSAYVSDVLPNLGEDEVLISTLSNIVSIGDDLPAEADPEVQRIKASTAMLKTIERAVTVFQEPPATDQTVDLAEGRVTISAQLWRNALDMIERKIPHNEARMALREALIDILLPAEDSTADTHALFRAELERSTSLEGILNEYWPVLDPINLLRAVLGNDALLRYSAQELTDEEINHLLANPASDSWTAADYPLIDLARFLIGDPDSEAKQREERSRRHAERSQWKNVIDDLIASADDKEDLSSQLMHQDLQEQLLSQGMESPERSISFDGPFSHVIIDEAQDLTDAQWAMIQRRCPSGSLTIVGDRAQAAEGFTRSWEQRLDDIGIRNITIAPLQVNYRSTAQIMEAAAQQILPYMPEANVPRSLRSDGVPVRYARPADLSSILDQWLDENSEGTAVVIGAPGFAAPDRASSLSPEHAKGLEFDLVLVNLPENFGTGLSGAVRRYVAMTRATAQLVVLTEQ</sequence>
<keyword evidence="4 5" id="KW-0067">ATP-binding</keyword>
<dbReference type="GO" id="GO:0003677">
    <property type="term" value="F:DNA binding"/>
    <property type="evidence" value="ECO:0007669"/>
    <property type="project" value="InterPro"/>
</dbReference>
<dbReference type="Proteomes" id="UP000502331">
    <property type="component" value="Chromosome"/>
</dbReference>
<protein>
    <submittedName>
        <fullName evidence="7">AAA family ATPase</fullName>
    </submittedName>
</protein>
<dbReference type="Gene3D" id="3.40.50.300">
    <property type="entry name" value="P-loop containing nucleotide triphosphate hydrolases"/>
    <property type="match status" value="2"/>
</dbReference>
<dbReference type="GO" id="GO:0005524">
    <property type="term" value="F:ATP binding"/>
    <property type="evidence" value="ECO:0007669"/>
    <property type="project" value="UniProtKB-UniRule"/>
</dbReference>
<evidence type="ECO:0000256" key="3">
    <source>
        <dbReference type="ARBA" id="ARBA00022806"/>
    </source>
</evidence>
<evidence type="ECO:0000256" key="5">
    <source>
        <dbReference type="PROSITE-ProRule" id="PRU00560"/>
    </source>
</evidence>
<dbReference type="InterPro" id="IPR027417">
    <property type="entry name" value="P-loop_NTPase"/>
</dbReference>
<proteinExistence type="predicted"/>
<feature type="binding site" evidence="5">
    <location>
        <begin position="214"/>
        <end position="221"/>
    </location>
    <ligand>
        <name>ATP</name>
        <dbReference type="ChEBI" id="CHEBI:30616"/>
    </ligand>
</feature>